<comment type="caution">
    <text evidence="3">The sequence shown here is derived from an EMBL/GenBank/DDBJ whole genome shotgun (WGS) entry which is preliminary data.</text>
</comment>
<feature type="compositionally biased region" description="Polar residues" evidence="1">
    <location>
        <begin position="49"/>
        <end position="59"/>
    </location>
</feature>
<accession>A0ABR3GI29</accession>
<evidence type="ECO:0008006" key="5">
    <source>
        <dbReference type="Google" id="ProtNLM"/>
    </source>
</evidence>
<feature type="region of interest" description="Disordered" evidence="1">
    <location>
        <begin position="49"/>
        <end position="71"/>
    </location>
</feature>
<protein>
    <recommendedName>
        <fullName evidence="5">Transmembrane protein</fullName>
    </recommendedName>
</protein>
<organism evidence="3 4">
    <name type="scientific">Discina gigas</name>
    <dbReference type="NCBI Taxonomy" id="1032678"/>
    <lineage>
        <taxon>Eukaryota</taxon>
        <taxon>Fungi</taxon>
        <taxon>Dikarya</taxon>
        <taxon>Ascomycota</taxon>
        <taxon>Pezizomycotina</taxon>
        <taxon>Pezizomycetes</taxon>
        <taxon>Pezizales</taxon>
        <taxon>Discinaceae</taxon>
        <taxon>Discina</taxon>
    </lineage>
</organism>
<evidence type="ECO:0000313" key="3">
    <source>
        <dbReference type="EMBL" id="KAL0635427.1"/>
    </source>
</evidence>
<proteinExistence type="predicted"/>
<evidence type="ECO:0000313" key="4">
    <source>
        <dbReference type="Proteomes" id="UP001447188"/>
    </source>
</evidence>
<sequence>MKKRTVTIQICGLDQKSVTPAVDQSVSALLVAVGDMLVTTPIDICGQSITSNQDSQPKTAGNDESDVRHTETSSVPVTIVVNVDVRRQLRLDKQITDICLFVVASFIVVVGSLLVIVGLLYSVGGLQRGIYWAWDSWAELELFNRGIEFVPAVEFVEFVHVTTLIQRSET</sequence>
<keyword evidence="2" id="KW-0472">Membrane</keyword>
<gene>
    <name evidence="3" type="ORF">Q9L58_005635</name>
</gene>
<dbReference type="EMBL" id="JBBBZM010000070">
    <property type="protein sequence ID" value="KAL0635427.1"/>
    <property type="molecule type" value="Genomic_DNA"/>
</dbReference>
<reference evidence="3 4" key="1">
    <citation type="submission" date="2024-02" db="EMBL/GenBank/DDBJ databases">
        <title>Discinaceae phylogenomics.</title>
        <authorList>
            <person name="Dirks A.C."/>
            <person name="James T.Y."/>
        </authorList>
    </citation>
    <scope>NUCLEOTIDE SEQUENCE [LARGE SCALE GENOMIC DNA]</scope>
    <source>
        <strain evidence="3 4">ACD0624</strain>
    </source>
</reference>
<dbReference type="Proteomes" id="UP001447188">
    <property type="component" value="Unassembled WGS sequence"/>
</dbReference>
<feature type="transmembrane region" description="Helical" evidence="2">
    <location>
        <begin position="98"/>
        <end position="121"/>
    </location>
</feature>
<keyword evidence="4" id="KW-1185">Reference proteome</keyword>
<name>A0ABR3GI29_9PEZI</name>
<keyword evidence="2" id="KW-1133">Transmembrane helix</keyword>
<evidence type="ECO:0000256" key="2">
    <source>
        <dbReference type="SAM" id="Phobius"/>
    </source>
</evidence>
<keyword evidence="2" id="KW-0812">Transmembrane</keyword>
<evidence type="ECO:0000256" key="1">
    <source>
        <dbReference type="SAM" id="MobiDB-lite"/>
    </source>
</evidence>